<reference evidence="2 3" key="1">
    <citation type="submission" date="2021-03" db="EMBL/GenBank/DDBJ databases">
        <title>Sequencing the genomes of 1000 actinobacteria strains.</title>
        <authorList>
            <person name="Klenk H.-P."/>
        </authorList>
    </citation>
    <scope>NUCLEOTIDE SEQUENCE [LARGE SCALE GENOMIC DNA]</scope>
    <source>
        <strain evidence="2 3">DSM 46670</strain>
    </source>
</reference>
<evidence type="ECO:0000313" key="3">
    <source>
        <dbReference type="Proteomes" id="UP001519332"/>
    </source>
</evidence>
<gene>
    <name evidence="2" type="ORF">JOF56_009093</name>
</gene>
<dbReference type="InterPro" id="IPR007055">
    <property type="entry name" value="BON_dom"/>
</dbReference>
<comment type="caution">
    <text evidence="2">The sequence shown here is derived from an EMBL/GenBank/DDBJ whole genome shotgun (WGS) entry which is preliminary data.</text>
</comment>
<dbReference type="Proteomes" id="UP001519332">
    <property type="component" value="Unassembled WGS sequence"/>
</dbReference>
<dbReference type="SUPFAM" id="SSF55961">
    <property type="entry name" value="Bet v1-like"/>
    <property type="match status" value="1"/>
</dbReference>
<dbReference type="Gene3D" id="3.30.530.20">
    <property type="match status" value="1"/>
</dbReference>
<proteinExistence type="predicted"/>
<dbReference type="Pfam" id="PF10604">
    <property type="entry name" value="Polyketide_cyc2"/>
    <property type="match status" value="1"/>
</dbReference>
<sequence>MTSWVLAVKASERWLIIMEVRIGRARPRRRSPVRQQAAVAGVAAGAGVVAEYLLDPHRGRARRAKVRDKTGRAVRKVRIGTRVLADDVTNRGRGLLAGGRYRLRGNHVKDGRVLHERVRAELGRHVRHPHAVGVQVEDGVVTLTGDVLADEETRARRAVRRIPGVSQVRTDWTVWTDSTGVSALQGEGRMREPVPELLQQHWSPTARLLVALAAVSAWGATSRLPQSVAWLVRGASAVLAARAATNLPLRRLTGVRAGCRAIDVEDTIVVGAPAEKVWPWVSDYELFRLIMPDVREIERMPASRESRWVITGPAGVPVRFTAEETRREDGREIAWTTSDGQLIAHTGTVRLDSLDGRTRLQVRLSYNPVAGAVGHVVAALFRADPKHKLHRDLQRLKSLVETGTPPRRQ</sequence>
<dbReference type="InterPro" id="IPR047137">
    <property type="entry name" value="ORF3"/>
</dbReference>
<keyword evidence="3" id="KW-1185">Reference proteome</keyword>
<feature type="domain" description="BON" evidence="1">
    <location>
        <begin position="110"/>
        <end position="176"/>
    </location>
</feature>
<evidence type="ECO:0000313" key="2">
    <source>
        <dbReference type="EMBL" id="MBP2328708.1"/>
    </source>
</evidence>
<dbReference type="InterPro" id="IPR023393">
    <property type="entry name" value="START-like_dom_sf"/>
</dbReference>
<dbReference type="RefSeq" id="WP_209645647.1">
    <property type="nucleotide sequence ID" value="NZ_JAGINW010000001.1"/>
</dbReference>
<dbReference type="CDD" id="cd07817">
    <property type="entry name" value="SRPBCC_8"/>
    <property type="match status" value="1"/>
</dbReference>
<name>A0ABS4TWG0_9PSEU</name>
<accession>A0ABS4TWG0</accession>
<dbReference type="EMBL" id="JAGINW010000001">
    <property type="protein sequence ID" value="MBP2328708.1"/>
    <property type="molecule type" value="Genomic_DNA"/>
</dbReference>
<dbReference type="Pfam" id="PF04972">
    <property type="entry name" value="BON"/>
    <property type="match status" value="1"/>
</dbReference>
<dbReference type="PANTHER" id="PTHR33824">
    <property type="entry name" value="POLYKETIDE CYCLASE/DEHYDRASE AND LIPID TRANSPORT SUPERFAMILY PROTEIN"/>
    <property type="match status" value="1"/>
</dbReference>
<dbReference type="PANTHER" id="PTHR33824:SF7">
    <property type="entry name" value="POLYKETIDE CYCLASE_DEHYDRASE AND LIPID TRANSPORT SUPERFAMILY PROTEIN"/>
    <property type="match status" value="1"/>
</dbReference>
<dbReference type="InterPro" id="IPR019587">
    <property type="entry name" value="Polyketide_cyclase/dehydratase"/>
</dbReference>
<dbReference type="PROSITE" id="PS50914">
    <property type="entry name" value="BON"/>
    <property type="match status" value="1"/>
</dbReference>
<organism evidence="2 3">
    <name type="scientific">Kibdelosporangium banguiense</name>
    <dbReference type="NCBI Taxonomy" id="1365924"/>
    <lineage>
        <taxon>Bacteria</taxon>
        <taxon>Bacillati</taxon>
        <taxon>Actinomycetota</taxon>
        <taxon>Actinomycetes</taxon>
        <taxon>Pseudonocardiales</taxon>
        <taxon>Pseudonocardiaceae</taxon>
        <taxon>Kibdelosporangium</taxon>
    </lineage>
</organism>
<protein>
    <submittedName>
        <fullName evidence="2">Membrane protein</fullName>
    </submittedName>
</protein>
<dbReference type="Gene3D" id="3.30.1340.30">
    <property type="match status" value="1"/>
</dbReference>
<evidence type="ECO:0000259" key="1">
    <source>
        <dbReference type="PROSITE" id="PS50914"/>
    </source>
</evidence>